<organism evidence="1 2">
    <name type="scientific">Paramuricea clavata</name>
    <name type="common">Red gorgonian</name>
    <name type="synonym">Violescent sea-whip</name>
    <dbReference type="NCBI Taxonomy" id="317549"/>
    <lineage>
        <taxon>Eukaryota</taxon>
        <taxon>Metazoa</taxon>
        <taxon>Cnidaria</taxon>
        <taxon>Anthozoa</taxon>
        <taxon>Octocorallia</taxon>
        <taxon>Malacalcyonacea</taxon>
        <taxon>Plexauridae</taxon>
        <taxon>Paramuricea</taxon>
    </lineage>
</organism>
<protein>
    <submittedName>
        <fullName evidence="1">Uncharacterized protein</fullName>
    </submittedName>
</protein>
<name>A0A6S7JPG2_PARCT</name>
<comment type="caution">
    <text evidence="1">The sequence shown here is derived from an EMBL/GenBank/DDBJ whole genome shotgun (WGS) entry which is preliminary data.</text>
</comment>
<dbReference type="InterPro" id="IPR008042">
    <property type="entry name" value="Retrotrans_Pao"/>
</dbReference>
<dbReference type="OrthoDB" id="5984834at2759"/>
<dbReference type="PANTHER" id="PTHR47331:SF6">
    <property type="entry name" value="DOUBLECORTIN DOMAIN-CONTAINING PROTEIN"/>
    <property type="match status" value="1"/>
</dbReference>
<reference evidence="1" key="1">
    <citation type="submission" date="2020-04" db="EMBL/GenBank/DDBJ databases">
        <authorList>
            <person name="Alioto T."/>
            <person name="Alioto T."/>
            <person name="Gomez Garrido J."/>
        </authorList>
    </citation>
    <scope>NUCLEOTIDE SEQUENCE</scope>
    <source>
        <strain evidence="1">A484AB</strain>
    </source>
</reference>
<dbReference type="CDD" id="cd01644">
    <property type="entry name" value="RT_pepA17"/>
    <property type="match status" value="1"/>
</dbReference>
<dbReference type="Pfam" id="PF05380">
    <property type="entry name" value="Peptidase_A17"/>
    <property type="match status" value="1"/>
</dbReference>
<sequence>APVLLVDHIRISFESNRFNPQLDLVDAVEHPLSQDDPEVKRTVLATQTSIDNFLTIPERLERTYRNIERPVHKLLQFRGAICACSPREEIRFTSSYPSSQKLKIFYVGSFKELEKPNLSIVNDQEPMATFQLNPLAPTYAKIQNQSRLPSPEPGVFSGDPLQYPVWAKAFETLIESRNTQICSSNSSSTDINKIRVVFDCSVNYKGESLNDYLLQGPDLTNQLVGVLCRFRKDSTAFMCDVEAMFHQFKVVEAHRNFLRFLWWEDGDTSKRPIEYRMTVHLFGAGSSPGCANFGLKRIADDYEVEFGSEAANFVRNDFYVDDGLKSVDTIEHATTLIQQTKEMCAKGGLRLHKFISNSKEVISAISQEDRASTLKNLDLHNDRLPMERALGVYCSIYDPLGLVAPVLLVDHIRIRPNDFGPCSYIHCELVMAKSRVSPLKTITIPRLELTAALIITTSSTYTGPIVRVQQIRDETSPEQWRYVKSKENPADEASRGLTARELLDSKRWLSGPSFLQNPQLNLVDAVEHPLSQDDPEVRRTVLATQTSIDNFLTIPERLEYFSKWHRAKRAIATNLSDRIRQRIQSFFRERDTGNIFEPSCRTRSRRFVPTLTPNHLLTMKSRVLLPLPGKDHHFYLFKSIHFEEFSVQKIQYNGGLILIEAGIKVEMVHHS</sequence>
<dbReference type="Proteomes" id="UP001152795">
    <property type="component" value="Unassembled WGS sequence"/>
</dbReference>
<evidence type="ECO:0000313" key="2">
    <source>
        <dbReference type="Proteomes" id="UP001152795"/>
    </source>
</evidence>
<dbReference type="AlphaFoldDB" id="A0A6S7JPG2"/>
<feature type="non-terminal residue" evidence="1">
    <location>
        <position position="1"/>
    </location>
</feature>
<dbReference type="SUPFAM" id="SSF56672">
    <property type="entry name" value="DNA/RNA polymerases"/>
    <property type="match status" value="1"/>
</dbReference>
<gene>
    <name evidence="1" type="ORF">PACLA_8A001362</name>
</gene>
<feature type="non-terminal residue" evidence="1">
    <location>
        <position position="671"/>
    </location>
</feature>
<evidence type="ECO:0000313" key="1">
    <source>
        <dbReference type="EMBL" id="CAB4018402.1"/>
    </source>
</evidence>
<dbReference type="InterPro" id="IPR043502">
    <property type="entry name" value="DNA/RNA_pol_sf"/>
</dbReference>
<dbReference type="PANTHER" id="PTHR47331">
    <property type="entry name" value="PHD-TYPE DOMAIN-CONTAINING PROTEIN"/>
    <property type="match status" value="1"/>
</dbReference>
<keyword evidence="2" id="KW-1185">Reference proteome</keyword>
<proteinExistence type="predicted"/>
<accession>A0A6S7JPG2</accession>
<dbReference type="EMBL" id="CACRXK020009987">
    <property type="protein sequence ID" value="CAB4018402.1"/>
    <property type="molecule type" value="Genomic_DNA"/>
</dbReference>